<dbReference type="InterPro" id="IPR053161">
    <property type="entry name" value="Ulvan_degrading_GH"/>
</dbReference>
<comment type="caution">
    <text evidence="1">The sequence shown here is derived from an EMBL/GenBank/DDBJ whole genome shotgun (WGS) entry which is preliminary data.</text>
</comment>
<dbReference type="PANTHER" id="PTHR36848:SF2">
    <property type="entry name" value="SECRETED PROTEIN"/>
    <property type="match status" value="1"/>
</dbReference>
<accession>A0ABQ4LAB3</accession>
<evidence type="ECO:0000313" key="1">
    <source>
        <dbReference type="EMBL" id="GIO53521.1"/>
    </source>
</evidence>
<dbReference type="Proteomes" id="UP000676601">
    <property type="component" value="Unassembled WGS sequence"/>
</dbReference>
<proteinExistence type="predicted"/>
<dbReference type="EMBL" id="BORU01000001">
    <property type="protein sequence ID" value="GIO53521.1"/>
    <property type="molecule type" value="Genomic_DNA"/>
</dbReference>
<dbReference type="InterPro" id="IPR029062">
    <property type="entry name" value="Class_I_gatase-like"/>
</dbReference>
<dbReference type="Pfam" id="PF17132">
    <property type="entry name" value="Glyco_hydro_106"/>
    <property type="match status" value="1"/>
</dbReference>
<protein>
    <recommendedName>
        <fullName evidence="3">Alpha-L-rhamnosidase</fullName>
    </recommendedName>
</protein>
<keyword evidence="2" id="KW-1185">Reference proteome</keyword>
<evidence type="ECO:0008006" key="3">
    <source>
        <dbReference type="Google" id="ProtNLM"/>
    </source>
</evidence>
<reference evidence="1 2" key="1">
    <citation type="submission" date="2021-03" db="EMBL/GenBank/DDBJ databases">
        <title>Antimicrobial resistance genes in bacteria isolated from Japanese honey, and their potential for conferring macrolide and lincosamide resistance in the American foulbrood pathogen Paenibacillus larvae.</title>
        <authorList>
            <person name="Okamoto M."/>
            <person name="Kumagai M."/>
            <person name="Kanamori H."/>
            <person name="Takamatsu D."/>
        </authorList>
    </citation>
    <scope>NUCLEOTIDE SEQUENCE [LARGE SCALE GENOMIC DNA]</scope>
    <source>
        <strain evidence="1 2">J21TS7</strain>
    </source>
</reference>
<name>A0ABQ4LAB3_9BACL</name>
<sequence>MTVWEQLEDPPSRYRPVPLWSWNERLDPDELIRQIEEMHHAGIGGFFMHARGGLQTPYMGDEWMEAVRLCIEKCQELGLEPWLYDENGWPSGFGDGRIPALGLEYQQKRLAVEYAPLDGRTEGTIALYMRTNQGFRLLGTEELDKADIRVYYEVNPCYIDTLSKQAVGAFIREIYDAYWERFGEAYGSVIRGVFTDEPQFARRQLPWSFELAAVFEQKCGYPLFAHLPALFIETEGCRKVRYDYWRCVTELFTEAYAKQISEWCGRRGWSATGHVVDEQTLMDQVTAVGDPLVFYEYLQIPGCDWLGRFVGDDPIVPKQVSSVARQLGKGQAIMESFGCSGWNVSLQELRRIGEWQFVHGINLMCPHLQSYSLQGLRKRDYPPSIFYQQPWWPDYRLFNDYFARLSMLLGEGSRQAEVLLLHPARSAWVLQSGTDTSAIEPYHEAFAQLSRWLCQSLIGHDYGSEFIIERHGFVQEGRFWVGDAAYSVVIVPPSVTVGPRVSELLQQFVQKGGAVLAFEPFPRLIGGEPGPEACGWIAKARKPDWNREALVQHLFCIVPQSISLTDSSNVPLVSEGINVQELEIDGSTLFYLVNSDEISYGEVKVRIYRSGELSLIDLENGEVRPVVNWEAIDGGLQVTLPLHAAGSLLIKLNPAKKQHIRVPLKMTDEPGNKAVIRLNEPWRITAASMNCLTLDTCRFRVENGKWSEPVPMFRVQDHLLQLGRPVKVELEYKFLSQVSPAANQPMFVIMENPERFQIMINGQPLESVAAGWWIDTSFKKVDIRGLIQKGVNRIGLTTTFLHSAEVSRALERAEQFESEGNKLTLETELESIYVLGDFSVQSASPWSFGERRAVFNEGPFFLAEQPAEIHANDLAGQGFPFFAGSVTLEQTVVVPQNGWNRALWQFREPPDAIVSRLRINGREIRAFVWEPYEGDITPYLQPGANRIELELTGSCRNVLGPHHHVKGEVYKVGPDSFKNKPGWTDKDLSPDTPIYVQRYAFVRFGLSEVPQIVLEMPGAL</sequence>
<dbReference type="Gene3D" id="3.40.50.880">
    <property type="match status" value="1"/>
</dbReference>
<dbReference type="RefSeq" id="WP_212983377.1">
    <property type="nucleotide sequence ID" value="NZ_BORU01000001.1"/>
</dbReference>
<dbReference type="PANTHER" id="PTHR36848">
    <property type="entry name" value="DNA-BINDING PROTEIN (PUTATIVE SECRETED PROTEIN)-RELATED"/>
    <property type="match status" value="1"/>
</dbReference>
<gene>
    <name evidence="1" type="ORF">J21TS7_18390</name>
</gene>
<evidence type="ECO:0000313" key="2">
    <source>
        <dbReference type="Proteomes" id="UP000676601"/>
    </source>
</evidence>
<organism evidence="1 2">
    <name type="scientific">Paenibacillus cineris</name>
    <dbReference type="NCBI Taxonomy" id="237530"/>
    <lineage>
        <taxon>Bacteria</taxon>
        <taxon>Bacillati</taxon>
        <taxon>Bacillota</taxon>
        <taxon>Bacilli</taxon>
        <taxon>Bacillales</taxon>
        <taxon>Paenibacillaceae</taxon>
        <taxon>Paenibacillus</taxon>
    </lineage>
</organism>